<dbReference type="Gene3D" id="3.30.460.30">
    <property type="entry name" value="Glutamyl-tRNA reductase, N-terminal domain"/>
    <property type="match status" value="1"/>
</dbReference>
<dbReference type="PANTHER" id="PTHR43013">
    <property type="entry name" value="GLUTAMYL-TRNA REDUCTASE"/>
    <property type="match status" value="1"/>
</dbReference>
<dbReference type="UniPathway" id="UPA00251">
    <property type="reaction ID" value="UER00316"/>
</dbReference>
<dbReference type="Proteomes" id="UP000192050">
    <property type="component" value="Chromosome"/>
</dbReference>
<dbReference type="GeneID" id="31676181"/>
<dbReference type="InterPro" id="IPR036343">
    <property type="entry name" value="GluRdtase_N_sf"/>
</dbReference>
<dbReference type="InterPro" id="IPR036453">
    <property type="entry name" value="GluRdtase_dimer_dom_sf"/>
</dbReference>
<dbReference type="SUPFAM" id="SSF69075">
    <property type="entry name" value="Glutamyl tRNA-reductase dimerization domain"/>
    <property type="match status" value="1"/>
</dbReference>
<dbReference type="InterPro" id="IPR036291">
    <property type="entry name" value="NAD(P)-bd_dom_sf"/>
</dbReference>
<feature type="binding site" evidence="8 10">
    <location>
        <position position="88"/>
    </location>
    <ligand>
        <name>substrate</name>
    </ligand>
</feature>
<dbReference type="Pfam" id="PF05201">
    <property type="entry name" value="GlutR_N"/>
    <property type="match status" value="1"/>
</dbReference>
<evidence type="ECO:0000256" key="13">
    <source>
        <dbReference type="RuleBase" id="RU000584"/>
    </source>
</evidence>
<evidence type="ECO:0000256" key="9">
    <source>
        <dbReference type="PIRSR" id="PIRSR000445-1"/>
    </source>
</evidence>
<dbReference type="Gene3D" id="3.40.50.720">
    <property type="entry name" value="NAD(P)-binding Rossmann-like Domain"/>
    <property type="match status" value="1"/>
</dbReference>
<comment type="domain">
    <text evidence="8">Possesses an unusual extended V-shaped dimeric structure with each monomer consisting of three distinct domains arranged along a curved 'spinal' alpha-helix. The N-terminal catalytic domain specifically recognizes the glutamate moiety of the substrate. The second domain is the NADPH-binding domain, and the third C-terminal domain is responsible for dimerization.</text>
</comment>
<dbReference type="RefSeq" id="WP_081141784.1">
    <property type="nucleotide sequence ID" value="NZ_CP015363.1"/>
</dbReference>
<dbReference type="SUPFAM" id="SSF51735">
    <property type="entry name" value="NAD(P)-binding Rossmann-fold domains"/>
    <property type="match status" value="1"/>
</dbReference>
<dbReference type="EMBL" id="CP015363">
    <property type="protein sequence ID" value="ARD84588.1"/>
    <property type="molecule type" value="Genomic_DNA"/>
</dbReference>
<evidence type="ECO:0000256" key="2">
    <source>
        <dbReference type="ARBA" id="ARBA00005916"/>
    </source>
</evidence>
<dbReference type="Pfam" id="PF01488">
    <property type="entry name" value="Shikimate_DH"/>
    <property type="match status" value="1"/>
</dbReference>
<feature type="domain" description="Tetrapyrrole biosynthesis glutamyl-tRNA reductase dimerisation" evidence="14">
    <location>
        <begin position="290"/>
        <end position="376"/>
    </location>
</feature>
<evidence type="ECO:0000259" key="15">
    <source>
        <dbReference type="Pfam" id="PF01488"/>
    </source>
</evidence>
<evidence type="ECO:0000256" key="8">
    <source>
        <dbReference type="HAMAP-Rule" id="MF_00087"/>
    </source>
</evidence>
<evidence type="ECO:0000256" key="12">
    <source>
        <dbReference type="PIRSR" id="PIRSR000445-4"/>
    </source>
</evidence>
<dbReference type="HAMAP" id="MF_00087">
    <property type="entry name" value="Glu_tRNA_reductase"/>
    <property type="match status" value="1"/>
</dbReference>
<evidence type="ECO:0000256" key="3">
    <source>
        <dbReference type="ARBA" id="ARBA00012970"/>
    </source>
</evidence>
<feature type="binding site" evidence="8 10">
    <location>
        <position position="99"/>
    </location>
    <ligand>
        <name>substrate</name>
    </ligand>
</feature>
<dbReference type="NCBIfam" id="TIGR01035">
    <property type="entry name" value="hemA"/>
    <property type="match status" value="1"/>
</dbReference>
<dbReference type="PIRSF" id="PIRSF000445">
    <property type="entry name" value="4pyrrol_synth_GluRdtase"/>
    <property type="match status" value="1"/>
</dbReference>
<dbReference type="SUPFAM" id="SSF69742">
    <property type="entry name" value="Glutamyl tRNA-reductase catalytic, N-terminal domain"/>
    <property type="match status" value="1"/>
</dbReference>
<reference evidence="17 18" key="1">
    <citation type="submission" date="2011-10" db="EMBL/GenBank/DDBJ databases">
        <title>Metabolic and evolutionary patterns in the extreme acidophile Ferroplasma acidiphilum.</title>
        <authorList>
            <person name="Golyshina O.V."/>
            <person name="Kozyavkin S.A."/>
            <person name="Tatusov R.L."/>
            <person name="Slesarev A.I."/>
            <person name="Golyshin P.N."/>
        </authorList>
    </citation>
    <scope>NUCLEOTIDE SEQUENCE [LARGE SCALE GENOMIC DNA]</scope>
    <source>
        <strain evidence="18">Y</strain>
    </source>
</reference>
<evidence type="ECO:0000256" key="7">
    <source>
        <dbReference type="ARBA" id="ARBA00047464"/>
    </source>
</evidence>
<keyword evidence="4 8" id="KW-0521">NADP</keyword>
<evidence type="ECO:0000256" key="5">
    <source>
        <dbReference type="ARBA" id="ARBA00023002"/>
    </source>
</evidence>
<comment type="similarity">
    <text evidence="2 8 13">Belongs to the glutamyl-tRNA reductase family.</text>
</comment>
<gene>
    <name evidence="8 17" type="primary">hemA</name>
    <name evidence="17" type="ORF">FAD_0680</name>
</gene>
<keyword evidence="18" id="KW-1185">Reference proteome</keyword>
<keyword evidence="6 8" id="KW-0627">Porphyrin biosynthesis</keyword>
<dbReference type="PROSITE" id="PS00747">
    <property type="entry name" value="GLUTR"/>
    <property type="match status" value="1"/>
</dbReference>
<evidence type="ECO:0000313" key="17">
    <source>
        <dbReference type="EMBL" id="ARD84588.1"/>
    </source>
</evidence>
<name>A0A1V0N369_9ARCH</name>
<dbReference type="GO" id="GO:0008883">
    <property type="term" value="F:glutamyl-tRNA reductase activity"/>
    <property type="evidence" value="ECO:0007669"/>
    <property type="project" value="UniProtKB-UniRule"/>
</dbReference>
<dbReference type="PANTHER" id="PTHR43013:SF1">
    <property type="entry name" value="GLUTAMYL-TRNA REDUCTASE"/>
    <property type="match status" value="1"/>
</dbReference>
<comment type="function">
    <text evidence="8">Catalyzes the NADPH-dependent reduction of glutamyl-tRNA(Glu) to glutamate 1-semialdehyde (GSA).</text>
</comment>
<dbReference type="OrthoDB" id="4562at2157"/>
<dbReference type="InterPro" id="IPR015896">
    <property type="entry name" value="4pyrrol_synth_GluRdtase_dimer"/>
</dbReference>
<feature type="binding site" evidence="8 10">
    <location>
        <begin position="46"/>
        <end position="49"/>
    </location>
    <ligand>
        <name>substrate</name>
    </ligand>
</feature>
<dbReference type="KEGG" id="fai:FAD_0680"/>
<dbReference type="Pfam" id="PF00745">
    <property type="entry name" value="GlutR_dimer"/>
    <property type="match status" value="1"/>
</dbReference>
<sequence>MGDIELLSWNYKDTPDTFSEIIKHDYRYFESMMESRSIKNYVILVTCNRIEIYFRPEQILMGSIEGSLYLEYPESVKHLFMVASGLESMAIGENDILRQIKSSFDIASKRGKLDKFLSYTFRKALSVGKDVRTLTDISHGKTSLSSISLDIIQNQYGLAGKKLCIIGTGKMATALLNYLAGSKTIITVAGRSVEHARELAIKYGANYSDISNIPSLIKSNEIIIVATSSKNYIIRAEDYSNINGNKIMIDLSNPPNIEQAMNEYIAFYDLDRIYSISKETREHRKLEIKKAEEIVENELTLYTSKINEMKSDDIIAAFYKFANQIKQDELEELARKTDIKESQMEIIDIMMNSFTKKLLAPYTDSIKNFIKNNENYSYILEEYDTMLGNMMRKGKKAEIRKK</sequence>
<feature type="binding site" evidence="8 11">
    <location>
        <begin position="167"/>
        <end position="172"/>
    </location>
    <ligand>
        <name>NADP(+)</name>
        <dbReference type="ChEBI" id="CHEBI:58349"/>
    </ligand>
</feature>
<comment type="pathway">
    <text evidence="1 8 13">Porphyrin-containing compound metabolism; protoporphyrin-IX biosynthesis; 5-aminolevulinate from L-glutamyl-tRNA(Glu): step 1/2.</text>
</comment>
<organism evidence="17 18">
    <name type="scientific">Ferroplasma acidiphilum</name>
    <dbReference type="NCBI Taxonomy" id="74969"/>
    <lineage>
        <taxon>Archaea</taxon>
        <taxon>Methanobacteriati</taxon>
        <taxon>Thermoplasmatota</taxon>
        <taxon>Thermoplasmata</taxon>
        <taxon>Thermoplasmatales</taxon>
        <taxon>Ferroplasmaceae</taxon>
        <taxon>Ferroplasma</taxon>
    </lineage>
</organism>
<proteinExistence type="inferred from homology"/>
<feature type="domain" description="Quinate/shikimate 5-dehydrogenase/glutamyl-tRNA reductase" evidence="15">
    <location>
        <begin position="157"/>
        <end position="275"/>
    </location>
</feature>
<dbReference type="InterPro" id="IPR018214">
    <property type="entry name" value="GluRdtase_CS"/>
</dbReference>
<dbReference type="AlphaFoldDB" id="A0A1V0N369"/>
<accession>A0A1V0N369</accession>
<comment type="catalytic activity">
    <reaction evidence="7 8 13">
        <text>(S)-4-amino-5-oxopentanoate + tRNA(Glu) + NADP(+) = L-glutamyl-tRNA(Glu) + NADPH + H(+)</text>
        <dbReference type="Rhea" id="RHEA:12344"/>
        <dbReference type="Rhea" id="RHEA-COMP:9663"/>
        <dbReference type="Rhea" id="RHEA-COMP:9680"/>
        <dbReference type="ChEBI" id="CHEBI:15378"/>
        <dbReference type="ChEBI" id="CHEBI:57501"/>
        <dbReference type="ChEBI" id="CHEBI:57783"/>
        <dbReference type="ChEBI" id="CHEBI:58349"/>
        <dbReference type="ChEBI" id="CHEBI:78442"/>
        <dbReference type="ChEBI" id="CHEBI:78520"/>
        <dbReference type="EC" id="1.2.1.70"/>
    </reaction>
</comment>
<dbReference type="GO" id="GO:0019353">
    <property type="term" value="P:protoporphyrinogen IX biosynthetic process from glutamate"/>
    <property type="evidence" value="ECO:0007669"/>
    <property type="project" value="TreeGrafter"/>
</dbReference>
<evidence type="ECO:0000256" key="10">
    <source>
        <dbReference type="PIRSR" id="PIRSR000445-2"/>
    </source>
</evidence>
<feature type="active site" description="Nucleophile" evidence="8 9">
    <location>
        <position position="47"/>
    </location>
</feature>
<evidence type="ECO:0000313" key="18">
    <source>
        <dbReference type="Proteomes" id="UP000192050"/>
    </source>
</evidence>
<comment type="miscellaneous">
    <text evidence="8">During catalysis, the active site Cys acts as a nucleophile attacking the alpha-carbonyl group of tRNA-bound glutamate with the formation of a thioester intermediate between enzyme and glutamate, and the concomitant release of tRNA(Glu). The thioester intermediate is finally reduced by direct hydride transfer from NADPH, to form the product GSA.</text>
</comment>
<dbReference type="STRING" id="74969.FAD_0680"/>
<evidence type="ECO:0000256" key="6">
    <source>
        <dbReference type="ARBA" id="ARBA00023244"/>
    </source>
</evidence>
<feature type="domain" description="Glutamyl-tRNA reductase N-terminal" evidence="16">
    <location>
        <begin position="29"/>
        <end position="135"/>
    </location>
</feature>
<protein>
    <recommendedName>
        <fullName evidence="3 8">Glutamyl-tRNA reductase</fullName>
        <shortName evidence="8">GluTR</shortName>
        <ecNumber evidence="3 8">1.2.1.70</ecNumber>
    </recommendedName>
</protein>
<dbReference type="InterPro" id="IPR000343">
    <property type="entry name" value="4pyrrol_synth_GluRdtase"/>
</dbReference>
<feature type="binding site" evidence="8 10">
    <location>
        <begin position="93"/>
        <end position="95"/>
    </location>
    <ligand>
        <name>substrate</name>
    </ligand>
</feature>
<evidence type="ECO:0000256" key="11">
    <source>
        <dbReference type="PIRSR" id="PIRSR000445-3"/>
    </source>
</evidence>
<dbReference type="InterPro" id="IPR015895">
    <property type="entry name" value="4pyrrol_synth_GluRdtase_N"/>
</dbReference>
<evidence type="ECO:0000259" key="16">
    <source>
        <dbReference type="Pfam" id="PF05201"/>
    </source>
</evidence>
<dbReference type="EC" id="1.2.1.70" evidence="3 8"/>
<keyword evidence="5 8" id="KW-0560">Oxidoreductase</keyword>
<evidence type="ECO:0000256" key="4">
    <source>
        <dbReference type="ARBA" id="ARBA00022857"/>
    </source>
</evidence>
<dbReference type="GO" id="GO:0050661">
    <property type="term" value="F:NADP binding"/>
    <property type="evidence" value="ECO:0007669"/>
    <property type="project" value="InterPro"/>
</dbReference>
<feature type="site" description="Important for activity" evidence="8 12">
    <location>
        <position position="78"/>
    </location>
</feature>
<dbReference type="InterPro" id="IPR006151">
    <property type="entry name" value="Shikm_DH/Glu-tRNA_Rdtase"/>
</dbReference>
<evidence type="ECO:0000256" key="1">
    <source>
        <dbReference type="ARBA" id="ARBA00005059"/>
    </source>
</evidence>
<comment type="subunit">
    <text evidence="8">Homodimer.</text>
</comment>
<evidence type="ECO:0000259" key="14">
    <source>
        <dbReference type="Pfam" id="PF00745"/>
    </source>
</evidence>